<evidence type="ECO:0000313" key="1">
    <source>
        <dbReference type="EMBL" id="OAH53900.1"/>
    </source>
</evidence>
<protein>
    <submittedName>
        <fullName evidence="1">Uncharacterized protein</fullName>
    </submittedName>
</protein>
<comment type="caution">
    <text evidence="1">The sequence shown here is derived from an EMBL/GenBank/DDBJ whole genome shotgun (WGS) entry which is preliminary data.</text>
</comment>
<dbReference type="RefSeq" id="WP_063975401.1">
    <property type="nucleotide sequence ID" value="NZ_LQWZ01000035.1"/>
</dbReference>
<organism evidence="1 2">
    <name type="scientific">Domibacillus aminovorans</name>
    <dbReference type="NCBI Taxonomy" id="29332"/>
    <lineage>
        <taxon>Bacteria</taxon>
        <taxon>Bacillati</taxon>
        <taxon>Bacillota</taxon>
        <taxon>Bacilli</taxon>
        <taxon>Bacillales</taxon>
        <taxon>Bacillaceae</taxon>
        <taxon>Domibacillus</taxon>
    </lineage>
</organism>
<dbReference type="Proteomes" id="UP000077271">
    <property type="component" value="Unassembled WGS sequence"/>
</dbReference>
<gene>
    <name evidence="1" type="ORF">AWH48_11570</name>
</gene>
<sequence>MATKLGTQKIVEVEGIEYTLQHPGHREATRIQDRIQLPEGKVSTEKYYEELMKQVIVSPKTNWDYFDGNEAKGIEGHEGFDELMKEAANFLRE</sequence>
<dbReference type="AlphaFoldDB" id="A0A177KKH2"/>
<dbReference type="EMBL" id="LQWZ01000035">
    <property type="protein sequence ID" value="OAH53900.1"/>
    <property type="molecule type" value="Genomic_DNA"/>
</dbReference>
<proteinExistence type="predicted"/>
<accession>A0A177KKH2</accession>
<dbReference type="OrthoDB" id="2627254at2"/>
<name>A0A177KKH2_9BACI</name>
<reference evidence="1 2" key="1">
    <citation type="submission" date="2016-01" db="EMBL/GenBank/DDBJ databases">
        <title>Investigation of taxonomic status of Bacillus aminovorans.</title>
        <authorList>
            <person name="Verma A."/>
            <person name="Pal Y."/>
            <person name="Krishnamurthi S."/>
        </authorList>
    </citation>
    <scope>NUCLEOTIDE SEQUENCE [LARGE SCALE GENOMIC DNA]</scope>
    <source>
        <strain evidence="1 2">DSM 4337</strain>
    </source>
</reference>
<evidence type="ECO:0000313" key="2">
    <source>
        <dbReference type="Proteomes" id="UP000077271"/>
    </source>
</evidence>